<comment type="caution">
    <text evidence="2">The sequence shown here is derived from an EMBL/GenBank/DDBJ whole genome shotgun (WGS) entry which is preliminary data.</text>
</comment>
<dbReference type="OrthoDB" id="3564711at2759"/>
<reference evidence="2 3" key="1">
    <citation type="submission" date="2019-06" db="EMBL/GenBank/DDBJ databases">
        <title>Genome Sequence of the Brown Rot Fungal Pathogen Monilinia laxa.</title>
        <authorList>
            <person name="De Miccolis Angelini R.M."/>
            <person name="Landi L."/>
            <person name="Abate D."/>
            <person name="Pollastro S."/>
            <person name="Romanazzi G."/>
            <person name="Faretra F."/>
        </authorList>
    </citation>
    <scope>NUCLEOTIDE SEQUENCE [LARGE SCALE GENOMIC DNA]</scope>
    <source>
        <strain evidence="2 3">Mlax316</strain>
    </source>
</reference>
<feature type="compositionally biased region" description="Basic and acidic residues" evidence="1">
    <location>
        <begin position="838"/>
        <end position="875"/>
    </location>
</feature>
<organism evidence="2 3">
    <name type="scientific">Monilinia laxa</name>
    <name type="common">Brown rot fungus</name>
    <name type="synonym">Sclerotinia laxa</name>
    <dbReference type="NCBI Taxonomy" id="61186"/>
    <lineage>
        <taxon>Eukaryota</taxon>
        <taxon>Fungi</taxon>
        <taxon>Dikarya</taxon>
        <taxon>Ascomycota</taxon>
        <taxon>Pezizomycotina</taxon>
        <taxon>Leotiomycetes</taxon>
        <taxon>Helotiales</taxon>
        <taxon>Sclerotiniaceae</taxon>
        <taxon>Monilinia</taxon>
    </lineage>
</organism>
<dbReference type="AlphaFoldDB" id="A0A5N6KIM5"/>
<accession>A0A5N6KIM5</accession>
<feature type="compositionally biased region" description="Polar residues" evidence="1">
    <location>
        <begin position="807"/>
        <end position="830"/>
    </location>
</feature>
<feature type="region of interest" description="Disordered" evidence="1">
    <location>
        <begin position="450"/>
        <end position="471"/>
    </location>
</feature>
<feature type="compositionally biased region" description="Polar residues" evidence="1">
    <location>
        <begin position="230"/>
        <end position="242"/>
    </location>
</feature>
<dbReference type="EMBL" id="VIGI01000002">
    <property type="protein sequence ID" value="KAB8303537.1"/>
    <property type="molecule type" value="Genomic_DNA"/>
</dbReference>
<name>A0A5N6KIM5_MONLA</name>
<gene>
    <name evidence="2" type="ORF">EYC80_004946</name>
</gene>
<sequence>MLKKLVTVSSPERLRRARALQHKLLVLISTARVKFLTAETHQETRLYFKWVFQRSEYDGFPSKPEEVNDICPLPQKIATTWPLEEINRCDNAIDRGFVKIIAYPRSRSWNRIELHRSLKSRVYDFIESSLGRRLLPRANNVSAISNDNEVNFYRWEFGEGYPGFMYTSFSLWPQEKYFELSKALDSGVLKIVSTEENVSLSNRNVHRAPQSRKTDGTTGTELHRKKNRTQKSQMQISQSGQNDIRRSDFMAEEENKLSTDAFLVKSSIIDVSHFNTNSTNFSPTNGSSFKYNVQLPTSGNTQYESVLSGMAAAGEQDGDINNTDLMKLCNQAWSSLESLDRANGVEHNYARSILNMGLSYAIQLKDQIQIANTLEHENYNLKVQILQLKQSQASLQQRISNTQENNEKEISNARLGGEKIAENNVKRVFYSAREQGRVLGIPSMCADETRSHLSKETVPYTPPQSEPTSPADAILALPTGLLQTISDLETHHSHHQSPVTNASVQIPPTTRGFHKSFLNGVFGPINCTLNNVPPSHIPNSVKWTEFFTIHLDTQPYIFPLPNPLQTYGQIVHFTSQSTTETPRATQGTTFPTILRLSPDVDQYYYLGHFVVSNVITTTSFDQVLKSLPENDENTKHTKHKLLKERDRALGSAATITRNMPVDFYTLQYVFFGEEQYKILVRAQERFEALKSANNTINSLLEPHFNHFEGASLTLAHQTRLTEPTTMTRKLPSVPVFESHTDINNHNTTGQSVQPSNKVFNEPSSMRGKLPYRTEYEKMSKSKEYSTMSPSFPRANESLPHGPAPVSRVQSSDATNKSLSDTNCHHVNTPSIPAPLSNKCRDESPTTKRKLTFGDDPRWKKKRGLDSMDVNRIREF</sequence>
<feature type="region of interest" description="Disordered" evidence="1">
    <location>
        <begin position="778"/>
        <end position="875"/>
    </location>
</feature>
<protein>
    <submittedName>
        <fullName evidence="2">Uncharacterized protein</fullName>
    </submittedName>
</protein>
<evidence type="ECO:0000256" key="1">
    <source>
        <dbReference type="SAM" id="MobiDB-lite"/>
    </source>
</evidence>
<keyword evidence="3" id="KW-1185">Reference proteome</keyword>
<feature type="compositionally biased region" description="Polar residues" evidence="1">
    <location>
        <begin position="744"/>
        <end position="763"/>
    </location>
</feature>
<evidence type="ECO:0000313" key="3">
    <source>
        <dbReference type="Proteomes" id="UP000326757"/>
    </source>
</evidence>
<evidence type="ECO:0000313" key="2">
    <source>
        <dbReference type="EMBL" id="KAB8303537.1"/>
    </source>
</evidence>
<dbReference type="Proteomes" id="UP000326757">
    <property type="component" value="Unassembled WGS sequence"/>
</dbReference>
<feature type="region of interest" description="Disordered" evidence="1">
    <location>
        <begin position="200"/>
        <end position="246"/>
    </location>
</feature>
<proteinExistence type="predicted"/>
<feature type="region of interest" description="Disordered" evidence="1">
    <location>
        <begin position="744"/>
        <end position="766"/>
    </location>
</feature>